<organism evidence="1">
    <name type="scientific">Anguilla anguilla</name>
    <name type="common">European freshwater eel</name>
    <name type="synonym">Muraena anguilla</name>
    <dbReference type="NCBI Taxonomy" id="7936"/>
    <lineage>
        <taxon>Eukaryota</taxon>
        <taxon>Metazoa</taxon>
        <taxon>Chordata</taxon>
        <taxon>Craniata</taxon>
        <taxon>Vertebrata</taxon>
        <taxon>Euteleostomi</taxon>
        <taxon>Actinopterygii</taxon>
        <taxon>Neopterygii</taxon>
        <taxon>Teleostei</taxon>
        <taxon>Anguilliformes</taxon>
        <taxon>Anguillidae</taxon>
        <taxon>Anguilla</taxon>
    </lineage>
</organism>
<name>A0A0E9WUT5_ANGAN</name>
<sequence length="48" mass="5589">MTRSSFCCTCFLKSMKSHIFHLLQRMWPLCSGVMPRVSQNHPNTVMCL</sequence>
<dbReference type="EMBL" id="GBXM01014596">
    <property type="protein sequence ID" value="JAH93981.1"/>
    <property type="molecule type" value="Transcribed_RNA"/>
</dbReference>
<evidence type="ECO:0000313" key="1">
    <source>
        <dbReference type="EMBL" id="JAH93981.1"/>
    </source>
</evidence>
<dbReference type="AlphaFoldDB" id="A0A0E9WUT5"/>
<protein>
    <submittedName>
        <fullName evidence="1">Uncharacterized protein</fullName>
    </submittedName>
</protein>
<accession>A0A0E9WUT5</accession>
<proteinExistence type="predicted"/>
<reference evidence="1" key="2">
    <citation type="journal article" date="2015" name="Fish Shellfish Immunol.">
        <title>Early steps in the European eel (Anguilla anguilla)-Vibrio vulnificus interaction in the gills: Role of the RtxA13 toxin.</title>
        <authorList>
            <person name="Callol A."/>
            <person name="Pajuelo D."/>
            <person name="Ebbesson L."/>
            <person name="Teles M."/>
            <person name="MacKenzie S."/>
            <person name="Amaro C."/>
        </authorList>
    </citation>
    <scope>NUCLEOTIDE SEQUENCE</scope>
</reference>
<reference evidence="1" key="1">
    <citation type="submission" date="2014-11" db="EMBL/GenBank/DDBJ databases">
        <authorList>
            <person name="Amaro Gonzalez C."/>
        </authorList>
    </citation>
    <scope>NUCLEOTIDE SEQUENCE</scope>
</reference>